<keyword evidence="2" id="KW-0732">Signal</keyword>
<organism evidence="3 4">
    <name type="scientific">Natronospira bacteriovora</name>
    <dbReference type="NCBI Taxonomy" id="3069753"/>
    <lineage>
        <taxon>Bacteria</taxon>
        <taxon>Pseudomonadati</taxon>
        <taxon>Pseudomonadota</taxon>
        <taxon>Gammaproteobacteria</taxon>
        <taxon>Natronospirales</taxon>
        <taxon>Natronospiraceae</taxon>
        <taxon>Natronospira</taxon>
    </lineage>
</organism>
<keyword evidence="1" id="KW-0802">TPR repeat</keyword>
<feature type="chain" id="PRO_5046510197" description="Tetratricopeptide repeat protein" evidence="2">
    <location>
        <begin position="20"/>
        <end position="84"/>
    </location>
</feature>
<name>A0ABU0WBD0_9GAMM</name>
<sequence length="84" mass="9170">MKKLLLMFVLVLAPTLAWAHTCPAYVDMIDESLAMAEEMGLDEQTVEEIEALRDQGKAYHEAGDHDQAIAVLDQALGLIESGGQ</sequence>
<evidence type="ECO:0000313" key="3">
    <source>
        <dbReference type="EMBL" id="MDQ2070245.1"/>
    </source>
</evidence>
<feature type="signal peptide" evidence="2">
    <location>
        <begin position="1"/>
        <end position="19"/>
    </location>
</feature>
<dbReference type="PROSITE" id="PS50005">
    <property type="entry name" value="TPR"/>
    <property type="match status" value="1"/>
</dbReference>
<comment type="caution">
    <text evidence="3">The sequence shown here is derived from an EMBL/GenBank/DDBJ whole genome shotgun (WGS) entry which is preliminary data.</text>
</comment>
<dbReference type="Gene3D" id="1.25.40.10">
    <property type="entry name" value="Tetratricopeptide repeat domain"/>
    <property type="match status" value="1"/>
</dbReference>
<feature type="repeat" description="TPR" evidence="1">
    <location>
        <begin position="49"/>
        <end position="82"/>
    </location>
</feature>
<evidence type="ECO:0000256" key="1">
    <source>
        <dbReference type="PROSITE-ProRule" id="PRU00339"/>
    </source>
</evidence>
<dbReference type="RefSeq" id="WP_306728739.1">
    <property type="nucleotide sequence ID" value="NZ_JAVDDT010000006.1"/>
</dbReference>
<gene>
    <name evidence="3" type="ORF">RBH19_10175</name>
</gene>
<dbReference type="InterPro" id="IPR011990">
    <property type="entry name" value="TPR-like_helical_dom_sf"/>
</dbReference>
<reference evidence="3 4" key="1">
    <citation type="submission" date="2023-08" db="EMBL/GenBank/DDBJ databases">
        <title>Whole-genome sequencing of halo(alkali)philic microorganisms from hypersaline lakes.</title>
        <authorList>
            <person name="Sorokin D.Y."/>
            <person name="Abbas B."/>
            <person name="Merkel A.Y."/>
        </authorList>
    </citation>
    <scope>NUCLEOTIDE SEQUENCE [LARGE SCALE GENOMIC DNA]</scope>
    <source>
        <strain evidence="3 4">AB-CW4</strain>
    </source>
</reference>
<proteinExistence type="predicted"/>
<evidence type="ECO:0000256" key="2">
    <source>
        <dbReference type="SAM" id="SignalP"/>
    </source>
</evidence>
<evidence type="ECO:0000313" key="4">
    <source>
        <dbReference type="Proteomes" id="UP001239019"/>
    </source>
</evidence>
<protein>
    <recommendedName>
        <fullName evidence="5">Tetratricopeptide repeat protein</fullName>
    </recommendedName>
</protein>
<dbReference type="EMBL" id="JAVDDT010000006">
    <property type="protein sequence ID" value="MDQ2070245.1"/>
    <property type="molecule type" value="Genomic_DNA"/>
</dbReference>
<dbReference type="SUPFAM" id="SSF48452">
    <property type="entry name" value="TPR-like"/>
    <property type="match status" value="1"/>
</dbReference>
<keyword evidence="4" id="KW-1185">Reference proteome</keyword>
<dbReference type="Proteomes" id="UP001239019">
    <property type="component" value="Unassembled WGS sequence"/>
</dbReference>
<dbReference type="InterPro" id="IPR019734">
    <property type="entry name" value="TPR_rpt"/>
</dbReference>
<accession>A0ABU0WBD0</accession>
<evidence type="ECO:0008006" key="5">
    <source>
        <dbReference type="Google" id="ProtNLM"/>
    </source>
</evidence>